<dbReference type="InterPro" id="IPR038883">
    <property type="entry name" value="AN11006-like"/>
</dbReference>
<dbReference type="PANTHER" id="PTHR42085:SF1">
    <property type="entry name" value="F-BOX DOMAIN-CONTAINING PROTEIN"/>
    <property type="match status" value="1"/>
</dbReference>
<accession>A0AAD4FEF2</accession>
<sequence>MSTQLGLFDLPAELRNRIYEFVLSSPTALILHSPHAPRHLKPYKRYDPDLKAFNTGSSLIELNELKYVNKQLYSETAGLEFAFNDVKVEWYYFRTINPRVELGSRTTDWRWVGFKKGELMDVGNDAPSQGCRLKLIWEHAQDLWEVRCEV</sequence>
<dbReference type="EMBL" id="JAANER010000009">
    <property type="protein sequence ID" value="KAG9186034.1"/>
    <property type="molecule type" value="Genomic_DNA"/>
</dbReference>
<dbReference type="AlphaFoldDB" id="A0AAD4FEF2"/>
<gene>
    <name evidence="1" type="ORF">G6011_02590</name>
</gene>
<evidence type="ECO:0000313" key="2">
    <source>
        <dbReference type="Proteomes" id="UP001199106"/>
    </source>
</evidence>
<comment type="caution">
    <text evidence="1">The sequence shown here is derived from an EMBL/GenBank/DDBJ whole genome shotgun (WGS) entry which is preliminary data.</text>
</comment>
<evidence type="ECO:0000313" key="1">
    <source>
        <dbReference type="EMBL" id="KAG9186034.1"/>
    </source>
</evidence>
<proteinExistence type="predicted"/>
<dbReference type="Proteomes" id="UP001199106">
    <property type="component" value="Unassembled WGS sequence"/>
</dbReference>
<protein>
    <submittedName>
        <fullName evidence="1">Uncharacterized protein</fullName>
    </submittedName>
</protein>
<organism evidence="1 2">
    <name type="scientific">Alternaria panax</name>
    <dbReference type="NCBI Taxonomy" id="48097"/>
    <lineage>
        <taxon>Eukaryota</taxon>
        <taxon>Fungi</taxon>
        <taxon>Dikarya</taxon>
        <taxon>Ascomycota</taxon>
        <taxon>Pezizomycotina</taxon>
        <taxon>Dothideomycetes</taxon>
        <taxon>Pleosporomycetidae</taxon>
        <taxon>Pleosporales</taxon>
        <taxon>Pleosporineae</taxon>
        <taxon>Pleosporaceae</taxon>
        <taxon>Alternaria</taxon>
        <taxon>Alternaria sect. Panax</taxon>
    </lineage>
</organism>
<dbReference type="PANTHER" id="PTHR42085">
    <property type="entry name" value="F-BOX DOMAIN-CONTAINING PROTEIN"/>
    <property type="match status" value="1"/>
</dbReference>
<name>A0AAD4FEF2_9PLEO</name>
<keyword evidence="2" id="KW-1185">Reference proteome</keyword>
<reference evidence="1" key="1">
    <citation type="submission" date="2021-07" db="EMBL/GenBank/DDBJ databases">
        <title>Genome Resource of American Ginseng Black Spot Pathogen Alternaria panax.</title>
        <authorList>
            <person name="Qiu C."/>
            <person name="Wang W."/>
            <person name="Liu Z."/>
        </authorList>
    </citation>
    <scope>NUCLEOTIDE SEQUENCE</scope>
    <source>
        <strain evidence="1">BNCC115425</strain>
    </source>
</reference>